<sequence>MQQSGSVVVGEVEPDKLYTLESFKKATGLKDWALRTARKAGLKMHQAGNRKFVKGQDFIDYLESLDTATK</sequence>
<gene>
    <name evidence="1" type="ORF">HG66A1_09720</name>
</gene>
<protein>
    <recommendedName>
        <fullName evidence="3">DNA-binding protein</fullName>
    </recommendedName>
</protein>
<dbReference type="OrthoDB" id="289481at2"/>
<dbReference type="AlphaFoldDB" id="A0A517PIJ5"/>
<proteinExistence type="predicted"/>
<name>A0A517PIJ5_9PLAN</name>
<keyword evidence="2" id="KW-1185">Reference proteome</keyword>
<evidence type="ECO:0008006" key="3">
    <source>
        <dbReference type="Google" id="ProtNLM"/>
    </source>
</evidence>
<dbReference type="Proteomes" id="UP000320421">
    <property type="component" value="Chromosome"/>
</dbReference>
<dbReference type="EMBL" id="CP036266">
    <property type="protein sequence ID" value="QDT19208.1"/>
    <property type="molecule type" value="Genomic_DNA"/>
</dbReference>
<evidence type="ECO:0000313" key="1">
    <source>
        <dbReference type="EMBL" id="QDT19208.1"/>
    </source>
</evidence>
<dbReference type="RefSeq" id="WP_145181081.1">
    <property type="nucleotide sequence ID" value="NZ_CP036266.1"/>
</dbReference>
<evidence type="ECO:0000313" key="2">
    <source>
        <dbReference type="Proteomes" id="UP000320421"/>
    </source>
</evidence>
<accession>A0A517PIJ5</accession>
<organism evidence="1 2">
    <name type="scientific">Gimesia chilikensis</name>
    <dbReference type="NCBI Taxonomy" id="2605989"/>
    <lineage>
        <taxon>Bacteria</taxon>
        <taxon>Pseudomonadati</taxon>
        <taxon>Planctomycetota</taxon>
        <taxon>Planctomycetia</taxon>
        <taxon>Planctomycetales</taxon>
        <taxon>Planctomycetaceae</taxon>
        <taxon>Gimesia</taxon>
    </lineage>
</organism>
<reference evidence="1 2" key="1">
    <citation type="submission" date="2019-02" db="EMBL/GenBank/DDBJ databases">
        <title>Deep-cultivation of Planctomycetes and their phenomic and genomic characterization uncovers novel biology.</title>
        <authorList>
            <person name="Wiegand S."/>
            <person name="Jogler M."/>
            <person name="Boedeker C."/>
            <person name="Pinto D."/>
            <person name="Vollmers J."/>
            <person name="Rivas-Marin E."/>
            <person name="Kohn T."/>
            <person name="Peeters S.H."/>
            <person name="Heuer A."/>
            <person name="Rast P."/>
            <person name="Oberbeckmann S."/>
            <person name="Bunk B."/>
            <person name="Jeske O."/>
            <person name="Meyerdierks A."/>
            <person name="Storesund J.E."/>
            <person name="Kallscheuer N."/>
            <person name="Luecker S."/>
            <person name="Lage O.M."/>
            <person name="Pohl T."/>
            <person name="Merkel B.J."/>
            <person name="Hornburger P."/>
            <person name="Mueller R.-W."/>
            <person name="Bruemmer F."/>
            <person name="Labrenz M."/>
            <person name="Spormann A.M."/>
            <person name="Op den Camp H."/>
            <person name="Overmann J."/>
            <person name="Amann R."/>
            <person name="Jetten M.S.M."/>
            <person name="Mascher T."/>
            <person name="Medema M.H."/>
            <person name="Devos D.P."/>
            <person name="Kaster A.-K."/>
            <person name="Ovreas L."/>
            <person name="Rohde M."/>
            <person name="Galperin M.Y."/>
            <person name="Jogler C."/>
        </authorList>
    </citation>
    <scope>NUCLEOTIDE SEQUENCE [LARGE SCALE GENOMIC DNA]</scope>
    <source>
        <strain evidence="1 2">HG66A1</strain>
    </source>
</reference>